<protein>
    <submittedName>
        <fullName evidence="1">Uncharacterized protein</fullName>
    </submittedName>
</protein>
<accession>A0A1H4BKN4</accession>
<dbReference type="AlphaFoldDB" id="A0A1H4BKN4"/>
<evidence type="ECO:0000313" key="2">
    <source>
        <dbReference type="Proteomes" id="UP000199409"/>
    </source>
</evidence>
<name>A0A1H4BKN4_9BACT</name>
<dbReference type="EMBL" id="FNQN01000006">
    <property type="protein sequence ID" value="SEA48614.1"/>
    <property type="molecule type" value="Genomic_DNA"/>
</dbReference>
<sequence length="151" mass="16484">MLINILQATWIARSFMLIFLLISASTTHASFWCHEPGRTAHLMSNPVGECWAASSHAESELRCADKITETSVFFSTDEDDCIDSPVCSSVLTSSNRTSPLSKITTSDIALIATRFNNPTASGIVSFSHLPLASRLPHPQALTALRTVILRH</sequence>
<proteinExistence type="predicted"/>
<dbReference type="Proteomes" id="UP000199409">
    <property type="component" value="Unassembled WGS sequence"/>
</dbReference>
<reference evidence="1 2" key="1">
    <citation type="submission" date="2016-10" db="EMBL/GenBank/DDBJ databases">
        <authorList>
            <person name="de Groot N.N."/>
        </authorList>
    </citation>
    <scope>NUCLEOTIDE SEQUENCE [LARGE SCALE GENOMIC DNA]</scope>
    <source>
        <strain evidence="1 2">DSM 7343</strain>
    </source>
</reference>
<gene>
    <name evidence="1" type="ORF">SAMN05660420_02255</name>
</gene>
<keyword evidence="2" id="KW-1185">Reference proteome</keyword>
<organism evidence="1 2">
    <name type="scientific">Desulfuromusa kysingii</name>
    <dbReference type="NCBI Taxonomy" id="37625"/>
    <lineage>
        <taxon>Bacteria</taxon>
        <taxon>Pseudomonadati</taxon>
        <taxon>Thermodesulfobacteriota</taxon>
        <taxon>Desulfuromonadia</taxon>
        <taxon>Desulfuromonadales</taxon>
        <taxon>Geopsychrobacteraceae</taxon>
        <taxon>Desulfuromusa</taxon>
    </lineage>
</organism>
<evidence type="ECO:0000313" key="1">
    <source>
        <dbReference type="EMBL" id="SEA48614.1"/>
    </source>
</evidence>
<dbReference type="STRING" id="37625.SAMN05660420_02255"/>